<evidence type="ECO:0000313" key="3">
    <source>
        <dbReference type="Proteomes" id="UP000288859"/>
    </source>
</evidence>
<dbReference type="Proteomes" id="UP000288859">
    <property type="component" value="Unassembled WGS sequence"/>
</dbReference>
<dbReference type="EMBL" id="NAJM01000007">
    <property type="protein sequence ID" value="RVX73651.1"/>
    <property type="molecule type" value="Genomic_DNA"/>
</dbReference>
<comment type="caution">
    <text evidence="2">The sequence shown here is derived from an EMBL/GenBank/DDBJ whole genome shotgun (WGS) entry which is preliminary data.</text>
</comment>
<dbReference type="AlphaFoldDB" id="A0A438ND67"/>
<evidence type="ECO:0008006" key="4">
    <source>
        <dbReference type="Google" id="ProtNLM"/>
    </source>
</evidence>
<evidence type="ECO:0000313" key="2">
    <source>
        <dbReference type="EMBL" id="RVX73651.1"/>
    </source>
</evidence>
<feature type="compositionally biased region" description="Polar residues" evidence="1">
    <location>
        <begin position="74"/>
        <end position="94"/>
    </location>
</feature>
<dbReference type="OrthoDB" id="5986190at2759"/>
<proteinExistence type="predicted"/>
<accession>A0A438ND67</accession>
<evidence type="ECO:0000256" key="1">
    <source>
        <dbReference type="SAM" id="MobiDB-lite"/>
    </source>
</evidence>
<sequence>MSELVFIDVRDQSGHNQRQVKSHVASGTHRQKRLVAISQYQKNADRDDKQSPSQDLSSEAKTSNIDVPGWPQPHDSTQAQQNVKVPSPGSTSVRASSHETHVQFLLQQCSNWIQYQYRHFWSVTLRQDPLVYDLNNSIETFRESFYIVSDLLAMGKVRPAFEVLKYTLDSVPDLLRNPHPELLFALLEVASGINMPAAINLQLKVKTHLADMVRVILGMKHPATLLLTTEFESSSRTHTTQLLMACIINSLSMTFGSDAYQTLVHQMGQSQFYMRAGHATFAQKTISNVLREWMEQYGDDAPLSRLAMFEMSMMRLHACHDDPIPFEAEVTNSLQWIEVISGISGSQPTGILFPDNSHASSGLRKKTLARWFLLRKRYTLALHVYNLTKGLPNRRTVPNEFDEPGGLDSLMANIVQDALGDALDLAEDINDIGTAVTQHWLGERVTQP</sequence>
<protein>
    <recommendedName>
        <fullName evidence="4">Clr5 domain-containing protein</fullName>
    </recommendedName>
</protein>
<name>A0A438ND67_EXOME</name>
<gene>
    <name evidence="2" type="ORF">B0A52_02541</name>
</gene>
<organism evidence="2 3">
    <name type="scientific">Exophiala mesophila</name>
    <name type="common">Black yeast-like fungus</name>
    <dbReference type="NCBI Taxonomy" id="212818"/>
    <lineage>
        <taxon>Eukaryota</taxon>
        <taxon>Fungi</taxon>
        <taxon>Dikarya</taxon>
        <taxon>Ascomycota</taxon>
        <taxon>Pezizomycotina</taxon>
        <taxon>Eurotiomycetes</taxon>
        <taxon>Chaetothyriomycetidae</taxon>
        <taxon>Chaetothyriales</taxon>
        <taxon>Herpotrichiellaceae</taxon>
        <taxon>Exophiala</taxon>
    </lineage>
</organism>
<reference evidence="2 3" key="1">
    <citation type="submission" date="2017-03" db="EMBL/GenBank/DDBJ databases">
        <title>Genomes of endolithic fungi from Antarctica.</title>
        <authorList>
            <person name="Coleine C."/>
            <person name="Masonjones S."/>
            <person name="Stajich J.E."/>
        </authorList>
    </citation>
    <scope>NUCLEOTIDE SEQUENCE [LARGE SCALE GENOMIC DNA]</scope>
    <source>
        <strain evidence="2 3">CCFEE 6314</strain>
    </source>
</reference>
<feature type="compositionally biased region" description="Polar residues" evidence="1">
    <location>
        <begin position="51"/>
        <end position="65"/>
    </location>
</feature>
<dbReference type="VEuPathDB" id="FungiDB:PV10_06372"/>
<feature type="region of interest" description="Disordered" evidence="1">
    <location>
        <begin position="1"/>
        <end position="94"/>
    </location>
</feature>